<dbReference type="GO" id="GO:0005524">
    <property type="term" value="F:ATP binding"/>
    <property type="evidence" value="ECO:0007669"/>
    <property type="project" value="UniProtKB-KW"/>
</dbReference>
<dbReference type="InterPro" id="IPR043129">
    <property type="entry name" value="ATPase_NBD"/>
</dbReference>
<evidence type="ECO:0000313" key="3">
    <source>
        <dbReference type="EMBL" id="MBB6145894.1"/>
    </source>
</evidence>
<dbReference type="PRINTS" id="PR00301">
    <property type="entry name" value="HEATSHOCK70"/>
</dbReference>
<comment type="caution">
    <text evidence="3">The sequence shown here is derived from an EMBL/GenBank/DDBJ whole genome shotgun (WGS) entry which is preliminary data.</text>
</comment>
<evidence type="ECO:0000256" key="2">
    <source>
        <dbReference type="ARBA" id="ARBA00022840"/>
    </source>
</evidence>
<dbReference type="GO" id="GO:0140662">
    <property type="term" value="F:ATP-dependent protein folding chaperone"/>
    <property type="evidence" value="ECO:0007669"/>
    <property type="project" value="InterPro"/>
</dbReference>
<keyword evidence="4" id="KW-1185">Reference proteome</keyword>
<reference evidence="3 4" key="1">
    <citation type="submission" date="2020-08" db="EMBL/GenBank/DDBJ databases">
        <title>Genomic Encyclopedia of Type Strains, Phase IV (KMG-IV): sequencing the most valuable type-strain genomes for metagenomic binning, comparative biology and taxonomic classification.</title>
        <authorList>
            <person name="Goeker M."/>
        </authorList>
    </citation>
    <scope>NUCLEOTIDE SEQUENCE [LARGE SCALE GENOMIC DNA]</scope>
    <source>
        <strain evidence="3 4">DSM 103733</strain>
    </source>
</reference>
<proteinExistence type="predicted"/>
<organism evidence="3 4">
    <name type="scientific">Silvibacterium bohemicum</name>
    <dbReference type="NCBI Taxonomy" id="1577686"/>
    <lineage>
        <taxon>Bacteria</taxon>
        <taxon>Pseudomonadati</taxon>
        <taxon>Acidobacteriota</taxon>
        <taxon>Terriglobia</taxon>
        <taxon>Terriglobales</taxon>
        <taxon>Acidobacteriaceae</taxon>
        <taxon>Silvibacterium</taxon>
    </lineage>
</organism>
<evidence type="ECO:0000313" key="4">
    <source>
        <dbReference type="Proteomes" id="UP000538666"/>
    </source>
</evidence>
<dbReference type="SUPFAM" id="SSF53067">
    <property type="entry name" value="Actin-like ATPase domain"/>
    <property type="match status" value="2"/>
</dbReference>
<dbReference type="InterPro" id="IPR013126">
    <property type="entry name" value="Hsp_70_fam"/>
</dbReference>
<dbReference type="AlphaFoldDB" id="A0A841K6J5"/>
<dbReference type="Gene3D" id="3.30.420.40">
    <property type="match status" value="3"/>
</dbReference>
<dbReference type="InterPro" id="IPR042054">
    <property type="entry name" value="YegD-like"/>
</dbReference>
<accession>A0A841K6J5</accession>
<dbReference type="Proteomes" id="UP000538666">
    <property type="component" value="Unassembled WGS sequence"/>
</dbReference>
<dbReference type="PANTHER" id="PTHR19375">
    <property type="entry name" value="HEAT SHOCK PROTEIN 70KDA"/>
    <property type="match status" value="1"/>
</dbReference>
<dbReference type="Pfam" id="PF00012">
    <property type="entry name" value="HSP70"/>
    <property type="match status" value="2"/>
</dbReference>
<protein>
    <submittedName>
        <fullName evidence="3">Putative chaperone protein</fullName>
    </submittedName>
</protein>
<dbReference type="Gene3D" id="3.90.640.10">
    <property type="entry name" value="Actin, Chain A, domain 4"/>
    <property type="match status" value="2"/>
</dbReference>
<keyword evidence="2" id="KW-0067">ATP-binding</keyword>
<gene>
    <name evidence="3" type="ORF">HNQ77_003864</name>
</gene>
<evidence type="ECO:0000256" key="1">
    <source>
        <dbReference type="ARBA" id="ARBA00022741"/>
    </source>
</evidence>
<name>A0A841K6J5_9BACT</name>
<sequence>METPSENIIGIDFGTTNSSVALAHKGRVRMVPFLRAGGETFSSRSLLYLQRQMHLARKPVSVWTGAEGIERYLDHDSFSDEVQGRLIQSLKSYLSARNLAGTEIFGRQYRFQDLVARILGDLRLRASEWLGFEVKQAVVGRPVMFVGADSEDDNAFAVDRLRQAFLQAGFTHVTFAMEPVAAAYAYESTVTQDELVLIGDFGGGTTDFSLLRVGPTARTSQGLQVLGNSGMGIAGDAFDARIVRRLISPALGSESITRSSGKIMPVLPAWVYTNLERWHTLSFLRTRATMDMLRSAEKRAPEPEKIAALITIVEHDLGYRLHQAVQHVKVDLSHQEEAEFVLDTDMLHLRAHVTRTQFEQWIAPELARMEGSLEDLLQKTEISPAQVDRVFLTGGTSLVPAVRSLFTQRFGEDRVQSGEAFTSVAYGLALMAAGSQS</sequence>
<dbReference type="EMBL" id="JACHEK010000008">
    <property type="protein sequence ID" value="MBB6145894.1"/>
    <property type="molecule type" value="Genomic_DNA"/>
</dbReference>
<keyword evidence="1" id="KW-0547">Nucleotide-binding</keyword>
<dbReference type="RefSeq" id="WP_231581487.1">
    <property type="nucleotide sequence ID" value="NZ_JACHEK010000008.1"/>
</dbReference>
<dbReference type="CDD" id="cd10231">
    <property type="entry name" value="ASKHA_NBD_HSP70_YegD-like"/>
    <property type="match status" value="1"/>
</dbReference>